<sequence>MHIKIKDQVLLYLISHQNQIINGANLASELKVSRNAVWKAIKQLIQEGHAIESSQSKGYQLKSLSQTINPLLIQHEVRKPWKNLHIHYENGVTSTNDLAKEWLITHPGQKGLFISNHQTQGRGRHGKAFYSKLDEGLYFSIVLPIPALLQAEFTQVTLITAVALIDILQDDLSEELKIKWVNDIFYQQRKVAGILSEANVDIESQTISNVIIGIGLNLAGDITEMDQETQQIAGTLFGHKIPKNFSKNSLIANVINQIQHYLDELPQNNYLSIYRQHLLGLNQKIFYSSNQKEEMGIIKGINDQGQLIVQQNNQNIVHLNSGNIRIGSQQFVSKKETKHKSNIN</sequence>
<comment type="function">
    <text evidence="3">Acts both as a biotin--[acetyl-CoA-carboxylase] ligase and a repressor.</text>
</comment>
<keyword evidence="6" id="KW-1185">Reference proteome</keyword>
<protein>
    <recommendedName>
        <fullName evidence="3">Bifunctional ligase/repressor BirA</fullName>
    </recommendedName>
    <alternativeName>
        <fullName evidence="3">Biotin--[acetyl-CoA-carboxylase] ligase</fullName>
        <ecNumber evidence="3">6.3.4.15</ecNumber>
    </alternativeName>
    <alternativeName>
        <fullName evidence="3">Biotin--protein ligase</fullName>
    </alternativeName>
    <alternativeName>
        <fullName evidence="3">Biotin-[acetyl-CoA carboxylase] synthetase</fullName>
    </alternativeName>
</protein>
<feature type="DNA-binding region" description="H-T-H motif" evidence="3">
    <location>
        <begin position="23"/>
        <end position="42"/>
    </location>
</feature>
<evidence type="ECO:0000256" key="3">
    <source>
        <dbReference type="HAMAP-Rule" id="MF_00978"/>
    </source>
</evidence>
<feature type="domain" description="BPL/LPL catalytic" evidence="4">
    <location>
        <begin position="76"/>
        <end position="266"/>
    </location>
</feature>
<dbReference type="Gene3D" id="3.30.930.10">
    <property type="entry name" value="Bira Bifunctional Protein, Domain 2"/>
    <property type="match status" value="1"/>
</dbReference>
<evidence type="ECO:0000313" key="6">
    <source>
        <dbReference type="Proteomes" id="UP000721415"/>
    </source>
</evidence>
<dbReference type="EC" id="6.3.4.15" evidence="3"/>
<dbReference type="Gene3D" id="2.30.30.100">
    <property type="match status" value="1"/>
</dbReference>
<dbReference type="NCBIfam" id="TIGR00121">
    <property type="entry name" value="birA_ligase"/>
    <property type="match status" value="1"/>
</dbReference>
<dbReference type="RefSeq" id="WP_197115512.1">
    <property type="nucleotide sequence ID" value="NZ_JACBXQ010000003.1"/>
</dbReference>
<evidence type="ECO:0000256" key="2">
    <source>
        <dbReference type="ARBA" id="ARBA00023267"/>
    </source>
</evidence>
<dbReference type="InterPro" id="IPR004408">
    <property type="entry name" value="Biotin_CoA_COase_ligase"/>
</dbReference>
<dbReference type="Proteomes" id="UP000721415">
    <property type="component" value="Unassembled WGS sequence"/>
</dbReference>
<comment type="catalytic activity">
    <reaction evidence="3">
        <text>biotin + L-lysyl-[protein] + ATP = N(6)-biotinyl-L-lysyl-[protein] + AMP + diphosphate + H(+)</text>
        <dbReference type="Rhea" id="RHEA:11756"/>
        <dbReference type="Rhea" id="RHEA-COMP:9752"/>
        <dbReference type="Rhea" id="RHEA-COMP:10505"/>
        <dbReference type="ChEBI" id="CHEBI:15378"/>
        <dbReference type="ChEBI" id="CHEBI:29969"/>
        <dbReference type="ChEBI" id="CHEBI:30616"/>
        <dbReference type="ChEBI" id="CHEBI:33019"/>
        <dbReference type="ChEBI" id="CHEBI:57586"/>
        <dbReference type="ChEBI" id="CHEBI:83144"/>
        <dbReference type="ChEBI" id="CHEBI:456215"/>
        <dbReference type="EC" id="6.3.4.15"/>
    </reaction>
</comment>
<dbReference type="InterPro" id="IPR045864">
    <property type="entry name" value="aa-tRNA-synth_II/BPL/LPL"/>
</dbReference>
<gene>
    <name evidence="3" type="primary">birA</name>
    <name evidence="5" type="ORF">HZY91_06800</name>
</gene>
<dbReference type="SUPFAM" id="SSF55681">
    <property type="entry name" value="Class II aaRS and biotin synthetases"/>
    <property type="match status" value="1"/>
</dbReference>
<proteinExistence type="inferred from homology"/>
<dbReference type="InterPro" id="IPR030855">
    <property type="entry name" value="Bifunct_BirA"/>
</dbReference>
<keyword evidence="3" id="KW-0804">Transcription</keyword>
<keyword evidence="3" id="KW-0547">Nucleotide-binding</keyword>
<feature type="binding site" evidence="3">
    <location>
        <position position="118"/>
    </location>
    <ligand>
        <name>biotin</name>
        <dbReference type="ChEBI" id="CHEBI:57586"/>
    </ligand>
</feature>
<dbReference type="PANTHER" id="PTHR12835:SF5">
    <property type="entry name" value="BIOTIN--PROTEIN LIGASE"/>
    <property type="match status" value="1"/>
</dbReference>
<feature type="binding site" evidence="3">
    <location>
        <begin position="122"/>
        <end position="124"/>
    </location>
    <ligand>
        <name>biotin</name>
        <dbReference type="ChEBI" id="CHEBI:57586"/>
    </ligand>
</feature>
<dbReference type="SUPFAM" id="SSF46785">
    <property type="entry name" value="Winged helix' DNA-binding domain"/>
    <property type="match status" value="1"/>
</dbReference>
<dbReference type="InterPro" id="IPR036388">
    <property type="entry name" value="WH-like_DNA-bd_sf"/>
</dbReference>
<dbReference type="InterPro" id="IPR004143">
    <property type="entry name" value="BPL_LPL_catalytic"/>
</dbReference>
<keyword evidence="3" id="KW-0238">DNA-binding</keyword>
<dbReference type="InterPro" id="IPR003142">
    <property type="entry name" value="BPL_C"/>
</dbReference>
<keyword evidence="3" id="KW-0067">ATP-binding</keyword>
<feature type="binding site" evidence="3">
    <location>
        <position position="190"/>
    </location>
    <ligand>
        <name>biotin</name>
        <dbReference type="ChEBI" id="CHEBI:57586"/>
    </ligand>
</feature>
<evidence type="ECO:0000256" key="1">
    <source>
        <dbReference type="ARBA" id="ARBA00022598"/>
    </source>
</evidence>
<keyword evidence="1 3" id="KW-0436">Ligase</keyword>
<dbReference type="PROSITE" id="PS51733">
    <property type="entry name" value="BPL_LPL_CATALYTIC"/>
    <property type="match status" value="1"/>
</dbReference>
<comment type="similarity">
    <text evidence="3">Belongs to the biotin--protein ligase family.</text>
</comment>
<evidence type="ECO:0000259" key="4">
    <source>
        <dbReference type="PROSITE" id="PS51733"/>
    </source>
</evidence>
<dbReference type="PANTHER" id="PTHR12835">
    <property type="entry name" value="BIOTIN PROTEIN LIGASE"/>
    <property type="match status" value="1"/>
</dbReference>
<dbReference type="InterPro" id="IPR013196">
    <property type="entry name" value="HTH_11"/>
</dbReference>
<feature type="binding site" evidence="3">
    <location>
        <begin position="94"/>
        <end position="96"/>
    </location>
    <ligand>
        <name>biotin</name>
        <dbReference type="ChEBI" id="CHEBI:57586"/>
    </ligand>
</feature>
<organism evidence="5 6">
    <name type="scientific">Facklamia lactis</name>
    <dbReference type="NCBI Taxonomy" id="2749967"/>
    <lineage>
        <taxon>Bacteria</taxon>
        <taxon>Bacillati</taxon>
        <taxon>Bacillota</taxon>
        <taxon>Bacilli</taxon>
        <taxon>Lactobacillales</taxon>
        <taxon>Aerococcaceae</taxon>
        <taxon>Facklamia</taxon>
    </lineage>
</organism>
<keyword evidence="2 3" id="KW-0092">Biotin</keyword>
<reference evidence="5 6" key="1">
    <citation type="submission" date="2020-07" db="EMBL/GenBank/DDBJ databases">
        <title>Facklamia lactis sp. nov., isolated from raw milk.</title>
        <authorList>
            <person name="Doll E.V."/>
            <person name="Huptas C."/>
            <person name="Staib L."/>
            <person name="Wenning M."/>
            <person name="Scherer S."/>
        </authorList>
    </citation>
    <scope>NUCLEOTIDE SEQUENCE [LARGE SCALE GENOMIC DNA]</scope>
    <source>
        <strain evidence="5 6">DSM 111018</strain>
    </source>
</reference>
<accession>A0ABS0LRH8</accession>
<dbReference type="EMBL" id="JACBXQ010000003">
    <property type="protein sequence ID" value="MBG9986604.1"/>
    <property type="molecule type" value="Genomic_DNA"/>
</dbReference>
<dbReference type="GO" id="GO:0004077">
    <property type="term" value="F:biotin--[biotin carboxyl-carrier protein] ligase activity"/>
    <property type="evidence" value="ECO:0007669"/>
    <property type="project" value="UniProtKB-EC"/>
</dbReference>
<dbReference type="Gene3D" id="1.10.10.10">
    <property type="entry name" value="Winged helix-like DNA-binding domain superfamily/Winged helix DNA-binding domain"/>
    <property type="match status" value="1"/>
</dbReference>
<dbReference type="InterPro" id="IPR036390">
    <property type="entry name" value="WH_DNA-bd_sf"/>
</dbReference>
<evidence type="ECO:0000313" key="5">
    <source>
        <dbReference type="EMBL" id="MBG9986604.1"/>
    </source>
</evidence>
<name>A0ABS0LRH8_9LACT</name>
<keyword evidence="3" id="KW-0678">Repressor</keyword>
<keyword evidence="3" id="KW-0805">Transcription regulation</keyword>
<dbReference type="Pfam" id="PF03099">
    <property type="entry name" value="BPL_LplA_LipB"/>
    <property type="match status" value="1"/>
</dbReference>
<dbReference type="Pfam" id="PF08279">
    <property type="entry name" value="HTH_11"/>
    <property type="match status" value="1"/>
</dbReference>
<comment type="caution">
    <text evidence="5">The sequence shown here is derived from an EMBL/GenBank/DDBJ whole genome shotgun (WGS) entry which is preliminary data.</text>
</comment>
<dbReference type="HAMAP" id="MF_00978">
    <property type="entry name" value="Bifunct_BirA"/>
    <property type="match status" value="1"/>
</dbReference>
<dbReference type="CDD" id="cd16442">
    <property type="entry name" value="BPL"/>
    <property type="match status" value="1"/>
</dbReference>
<dbReference type="Pfam" id="PF02237">
    <property type="entry name" value="BPL_C"/>
    <property type="match status" value="1"/>
</dbReference>